<dbReference type="PANTHER" id="PTHR14146:SF0">
    <property type="entry name" value="EXOCYST COMPLEX COMPONENT 4"/>
    <property type="match status" value="1"/>
</dbReference>
<keyword evidence="3" id="KW-0472">Membrane</keyword>
<dbReference type="Proteomes" id="UP000827721">
    <property type="component" value="Unassembled WGS sequence"/>
</dbReference>
<evidence type="ECO:0000256" key="3">
    <source>
        <dbReference type="SAM" id="Phobius"/>
    </source>
</evidence>
<accession>A0ABQ8H3P0</accession>
<evidence type="ECO:0000313" key="5">
    <source>
        <dbReference type="Proteomes" id="UP000827721"/>
    </source>
</evidence>
<keyword evidence="5" id="KW-1185">Reference proteome</keyword>
<dbReference type="PANTHER" id="PTHR14146">
    <property type="entry name" value="EXOCYST COMPLEX COMPONENT 4"/>
    <property type="match status" value="1"/>
</dbReference>
<sequence>MSMDSSDYDINDSATELEEEDVTELEEDFESAEQATVQALESFDNFLDEDDDFYSDEDEVFIFICFYLFIYHMFNGRIWKVSAMVEVEGTYVERPTLMVKDYRDGSEDGLTFGFRFIDATVSTPDQGKQQTAELISFVKGGGGGVPMYYKKGYGSVSVLPEQGIYLAASIYRPVLQFTDKIASMLPKMYSQLGNDGLLAFVENFVKDHFLPTMFVDYRKSVQQAISSPVAFRPRAHTVATYVSSVEKGRPVLQGLLAIDFLAKEASLSYNFLP</sequence>
<keyword evidence="1" id="KW-0268">Exocytosis</keyword>
<proteinExistence type="inferred from homology"/>
<comment type="caution">
    <text evidence="4">The sequence shown here is derived from an EMBL/GenBank/DDBJ whole genome shotgun (WGS) entry which is preliminary data.</text>
</comment>
<keyword evidence="1" id="KW-0813">Transport</keyword>
<evidence type="ECO:0000256" key="2">
    <source>
        <dbReference type="SAM" id="MobiDB-lite"/>
    </source>
</evidence>
<comment type="function">
    <text evidence="1">Component of the exocyst complex involved in the docking of exocytic vesicles with fusion sites on the plasma membrane.</text>
</comment>
<keyword evidence="3" id="KW-0812">Transmembrane</keyword>
<keyword evidence="3" id="KW-1133">Transmembrane helix</keyword>
<gene>
    <name evidence="4" type="ORF">JRO89_XS14G0039900</name>
</gene>
<organism evidence="4 5">
    <name type="scientific">Xanthoceras sorbifolium</name>
    <dbReference type="NCBI Taxonomy" id="99658"/>
    <lineage>
        <taxon>Eukaryota</taxon>
        <taxon>Viridiplantae</taxon>
        <taxon>Streptophyta</taxon>
        <taxon>Embryophyta</taxon>
        <taxon>Tracheophyta</taxon>
        <taxon>Spermatophyta</taxon>
        <taxon>Magnoliopsida</taxon>
        <taxon>eudicotyledons</taxon>
        <taxon>Gunneridae</taxon>
        <taxon>Pentapetalae</taxon>
        <taxon>rosids</taxon>
        <taxon>malvids</taxon>
        <taxon>Sapindales</taxon>
        <taxon>Sapindaceae</taxon>
        <taxon>Xanthoceroideae</taxon>
        <taxon>Xanthoceras</taxon>
    </lineage>
</organism>
<dbReference type="EMBL" id="JAFEMO010000014">
    <property type="protein sequence ID" value="KAH7547923.1"/>
    <property type="molecule type" value="Genomic_DNA"/>
</dbReference>
<comment type="similarity">
    <text evidence="1">Belongs to the SEC8 family.</text>
</comment>
<evidence type="ECO:0000313" key="4">
    <source>
        <dbReference type="EMBL" id="KAH7547923.1"/>
    </source>
</evidence>
<feature type="transmembrane region" description="Helical" evidence="3">
    <location>
        <begin position="60"/>
        <end position="79"/>
    </location>
</feature>
<feature type="region of interest" description="Disordered" evidence="2">
    <location>
        <begin position="1"/>
        <end position="30"/>
    </location>
</feature>
<reference evidence="4 5" key="1">
    <citation type="submission" date="2021-02" db="EMBL/GenBank/DDBJ databases">
        <title>Plant Genome Project.</title>
        <authorList>
            <person name="Zhang R.-G."/>
        </authorList>
    </citation>
    <scope>NUCLEOTIDE SEQUENCE [LARGE SCALE GENOMIC DNA]</scope>
    <source>
        <tissue evidence="4">Leaves</tissue>
    </source>
</reference>
<protein>
    <recommendedName>
        <fullName evidence="1">Exocyst complex component Sec8</fullName>
    </recommendedName>
</protein>
<dbReference type="InterPro" id="IPR039682">
    <property type="entry name" value="Sec8/EXOC4"/>
</dbReference>
<evidence type="ECO:0000256" key="1">
    <source>
        <dbReference type="RuleBase" id="RU367079"/>
    </source>
</evidence>
<keyword evidence="1" id="KW-0653">Protein transport</keyword>
<name>A0ABQ8H3P0_9ROSI</name>